<dbReference type="EMBL" id="BARV01033249">
    <property type="protein sequence ID" value="GAI43210.1"/>
    <property type="molecule type" value="Genomic_DNA"/>
</dbReference>
<sequence length="117" mass="13125">MSSLEISCSSIKRARNSLGKKGGKRRAKKNKGVESKELIRTQLINIPVGDVIELKRKRFKIISRHLSDKVTKEKMPKNGIAFDRNSKLMHIVIKNVNNGAQRELTGNTIVKIMKGGD</sequence>
<proteinExistence type="predicted"/>
<comment type="caution">
    <text evidence="2">The sequence shown here is derived from an EMBL/GenBank/DDBJ whole genome shotgun (WGS) entry which is preliminary data.</text>
</comment>
<reference evidence="2" key="1">
    <citation type="journal article" date="2014" name="Front. Microbiol.">
        <title>High frequency of phylogenetically diverse reductive dehalogenase-homologous genes in deep subseafloor sedimentary metagenomes.</title>
        <authorList>
            <person name="Kawai M."/>
            <person name="Futagami T."/>
            <person name="Toyoda A."/>
            <person name="Takaki Y."/>
            <person name="Nishi S."/>
            <person name="Hori S."/>
            <person name="Arai W."/>
            <person name="Tsubouchi T."/>
            <person name="Morono Y."/>
            <person name="Uchiyama I."/>
            <person name="Ito T."/>
            <person name="Fujiyama A."/>
            <person name="Inagaki F."/>
            <person name="Takami H."/>
        </authorList>
    </citation>
    <scope>NUCLEOTIDE SEQUENCE</scope>
    <source>
        <strain evidence="2">Expedition CK06-06</strain>
    </source>
</reference>
<feature type="region of interest" description="Disordered" evidence="1">
    <location>
        <begin position="15"/>
        <end position="34"/>
    </location>
</feature>
<evidence type="ECO:0000313" key="2">
    <source>
        <dbReference type="EMBL" id="GAI43210.1"/>
    </source>
</evidence>
<evidence type="ECO:0000256" key="1">
    <source>
        <dbReference type="SAM" id="MobiDB-lite"/>
    </source>
</evidence>
<feature type="compositionally biased region" description="Basic residues" evidence="1">
    <location>
        <begin position="21"/>
        <end position="30"/>
    </location>
</feature>
<protein>
    <submittedName>
        <fullName evidence="2">Uncharacterized protein</fullName>
    </submittedName>
</protein>
<gene>
    <name evidence="2" type="ORF">S06H3_52297</name>
</gene>
<dbReference type="AlphaFoldDB" id="X1PWH8"/>
<organism evidence="2">
    <name type="scientific">marine sediment metagenome</name>
    <dbReference type="NCBI Taxonomy" id="412755"/>
    <lineage>
        <taxon>unclassified sequences</taxon>
        <taxon>metagenomes</taxon>
        <taxon>ecological metagenomes</taxon>
    </lineage>
</organism>
<name>X1PWH8_9ZZZZ</name>
<accession>X1PWH8</accession>